<dbReference type="OMA" id="MVKCGFI"/>
<evidence type="ECO:0000313" key="6">
    <source>
        <dbReference type="Proteomes" id="UP000001064"/>
    </source>
</evidence>
<feature type="binding site" evidence="3">
    <location>
        <position position="312"/>
    </location>
    <ligand>
        <name>a divalent metal cation</name>
        <dbReference type="ChEBI" id="CHEBI:60240"/>
        <label>1</label>
    </ligand>
</feature>
<dbReference type="InterPro" id="IPR032466">
    <property type="entry name" value="Metal_Hydrolase"/>
</dbReference>
<feature type="binding site" evidence="3">
    <location>
        <position position="25"/>
    </location>
    <ligand>
        <name>a divalent metal cation</name>
        <dbReference type="ChEBI" id="CHEBI:60240"/>
        <label>1</label>
    </ligand>
</feature>
<feature type="binding site" evidence="3">
    <location>
        <position position="215"/>
    </location>
    <ligand>
        <name>a divalent metal cation</name>
        <dbReference type="ChEBI" id="CHEBI:60240"/>
        <label>2</label>
    </ligand>
</feature>
<dbReference type="CDD" id="cd00530">
    <property type="entry name" value="PTE"/>
    <property type="match status" value="1"/>
</dbReference>
<dbReference type="GeneID" id="10509250"/>
<keyword evidence="1 3" id="KW-0479">Metal-binding</keyword>
<dbReference type="InterPro" id="IPR001559">
    <property type="entry name" value="Phosphotriesterase"/>
</dbReference>
<sequence length="363" mass="41214">MERTGKIQTIKGLIENCDLGITHMHEHIFINYLDYFQKPTENELKHYCCMGGGHEHKTVDDLANEKISLENVYWVNYNYNKNLHNLELNEMDVALKELEMYKRNGGKTIVEVTTGGIGRDPKRCLEVSEKTGLNIVMGAGYYLDKSIKKYVENKTEKEMEDEIVKQCLEGFEGTNIKAGIIGEVGCSYPLAETEKKSLRASARAQARTGLAITVHPGRAQRAPLEILQILKDEGADLSRVVIGHIDRTIHDVKILLETAATGCVLEFDLFGMEISNYPFGGEVEMCSDNQRIEWIYELIKAGYGKNVVISHDIYTKHRLSSFGGHGYHHILFNIIPRMKKYGYSEQDINNILIETPKRLLTIK</sequence>
<comment type="caution">
    <text evidence="4">Lacks conserved residue(s) required for the propagation of feature annotation.</text>
</comment>
<feature type="binding site" evidence="3">
    <location>
        <position position="183"/>
    </location>
    <ligand>
        <name>a divalent metal cation</name>
        <dbReference type="ChEBI" id="CHEBI:60240"/>
        <label>2</label>
    </ligand>
</feature>
<feature type="binding site" evidence="3">
    <location>
        <position position="244"/>
    </location>
    <ligand>
        <name>a divalent metal cation</name>
        <dbReference type="ChEBI" id="CHEBI:60240"/>
        <label>2</label>
    </ligand>
</feature>
<organism evidence="5 6">
    <name type="scientific">Dictyostelium purpureum</name>
    <name type="common">Slime mold</name>
    <dbReference type="NCBI Taxonomy" id="5786"/>
    <lineage>
        <taxon>Eukaryota</taxon>
        <taxon>Amoebozoa</taxon>
        <taxon>Evosea</taxon>
        <taxon>Eumycetozoa</taxon>
        <taxon>Dictyostelia</taxon>
        <taxon>Dictyosteliales</taxon>
        <taxon>Dictyosteliaceae</taxon>
        <taxon>Dictyostelium</taxon>
    </lineage>
</organism>
<dbReference type="RefSeq" id="XP_003283308.1">
    <property type="nucleotide sequence ID" value="XM_003283260.1"/>
</dbReference>
<evidence type="ECO:0000313" key="5">
    <source>
        <dbReference type="EMBL" id="EGC40118.1"/>
    </source>
</evidence>
<dbReference type="PROSITE" id="PS51347">
    <property type="entry name" value="PHOSPHOTRIESTERASE_2"/>
    <property type="match status" value="1"/>
</dbReference>
<dbReference type="EMBL" id="GL870946">
    <property type="protein sequence ID" value="EGC40118.1"/>
    <property type="molecule type" value="Genomic_DNA"/>
</dbReference>
<dbReference type="PANTHER" id="PTHR10819">
    <property type="entry name" value="PHOSPHOTRIESTERASE-RELATED"/>
    <property type="match status" value="1"/>
</dbReference>
<comment type="cofactor">
    <cofactor evidence="3">
        <name>a divalent metal cation</name>
        <dbReference type="ChEBI" id="CHEBI:60240"/>
    </cofactor>
    <text evidence="3">Binds 2 divalent metal cations per subunit.</text>
</comment>
<dbReference type="GO" id="GO:0008270">
    <property type="term" value="F:zinc ion binding"/>
    <property type="evidence" value="ECO:0007669"/>
    <property type="project" value="InterPro"/>
</dbReference>
<dbReference type="InParanoid" id="F0Z7C8"/>
<dbReference type="PANTHER" id="PTHR10819:SF3">
    <property type="entry name" value="PHOSPHOTRIESTERASE-RELATED PROTEIN"/>
    <property type="match status" value="1"/>
</dbReference>
<reference evidence="6" key="1">
    <citation type="journal article" date="2011" name="Genome Biol.">
        <title>Comparative genomics of the social amoebae Dictyostelium discoideum and Dictyostelium purpureum.</title>
        <authorList>
            <consortium name="US DOE Joint Genome Institute (JGI-PGF)"/>
            <person name="Sucgang R."/>
            <person name="Kuo A."/>
            <person name="Tian X."/>
            <person name="Salerno W."/>
            <person name="Parikh A."/>
            <person name="Feasley C.L."/>
            <person name="Dalin E."/>
            <person name="Tu H."/>
            <person name="Huang E."/>
            <person name="Barry K."/>
            <person name="Lindquist E."/>
            <person name="Shapiro H."/>
            <person name="Bruce D."/>
            <person name="Schmutz J."/>
            <person name="Salamov A."/>
            <person name="Fey P."/>
            <person name="Gaudet P."/>
            <person name="Anjard C."/>
            <person name="Babu M.M."/>
            <person name="Basu S."/>
            <person name="Bushmanova Y."/>
            <person name="van der Wel H."/>
            <person name="Katoh-Kurasawa M."/>
            <person name="Dinh C."/>
            <person name="Coutinho P.M."/>
            <person name="Saito T."/>
            <person name="Elias M."/>
            <person name="Schaap P."/>
            <person name="Kay R.R."/>
            <person name="Henrissat B."/>
            <person name="Eichinger L."/>
            <person name="Rivero F."/>
            <person name="Putnam N.H."/>
            <person name="West C.M."/>
            <person name="Loomis W.F."/>
            <person name="Chisholm R.L."/>
            <person name="Shaulsky G."/>
            <person name="Strassmann J.E."/>
            <person name="Queller D.C."/>
            <person name="Kuspa A."/>
            <person name="Grigoriev I.V."/>
        </authorList>
    </citation>
    <scope>NUCLEOTIDE SEQUENCE [LARGE SCALE GENOMIC DNA]</scope>
    <source>
        <strain evidence="6">QSDP1</strain>
    </source>
</reference>
<feature type="binding site" evidence="3">
    <location>
        <position position="27"/>
    </location>
    <ligand>
        <name>a divalent metal cation</name>
        <dbReference type="ChEBI" id="CHEBI:60240"/>
        <label>1</label>
    </ligand>
</feature>
<dbReference type="PIRSF" id="PIRSF016839">
    <property type="entry name" value="PhP"/>
    <property type="match status" value="1"/>
</dbReference>
<keyword evidence="6" id="KW-1185">Reference proteome</keyword>
<dbReference type="GO" id="GO:0016787">
    <property type="term" value="F:hydrolase activity"/>
    <property type="evidence" value="ECO:0007669"/>
    <property type="project" value="UniProtKB-KW"/>
</dbReference>
<dbReference type="eggNOG" id="ENOG502QQQR">
    <property type="taxonomic scope" value="Eukaryota"/>
</dbReference>
<accession>F0Z7C8</accession>
<dbReference type="OrthoDB" id="9998343at2759"/>
<dbReference type="AlphaFoldDB" id="F0Z7C8"/>
<dbReference type="Pfam" id="PF02126">
    <property type="entry name" value="PTE"/>
    <property type="match status" value="1"/>
</dbReference>
<keyword evidence="2" id="KW-0378">Hydrolase</keyword>
<feature type="binding site" evidence="3">
    <location>
        <position position="183"/>
    </location>
    <ligand>
        <name>a divalent metal cation</name>
        <dbReference type="ChEBI" id="CHEBI:60240"/>
        <label>1</label>
    </ligand>
</feature>
<dbReference type="STRING" id="5786.F0Z7C8"/>
<comment type="similarity">
    <text evidence="4">Belongs to the metallo-dependent hydrolases superfamily. Phosphotriesterase family.</text>
</comment>
<dbReference type="VEuPathDB" id="AmoebaDB:DICPUDRAFT_146982"/>
<gene>
    <name evidence="5" type="ORF">DICPUDRAFT_146982</name>
</gene>
<name>F0Z7C8_DICPU</name>
<evidence type="ECO:0000256" key="3">
    <source>
        <dbReference type="PIRSR" id="PIRSR601559-52"/>
    </source>
</evidence>
<dbReference type="Gene3D" id="3.20.20.140">
    <property type="entry name" value="Metal-dependent hydrolases"/>
    <property type="match status" value="1"/>
</dbReference>
<dbReference type="SUPFAM" id="SSF51556">
    <property type="entry name" value="Metallo-dependent hydrolases"/>
    <property type="match status" value="1"/>
</dbReference>
<evidence type="ECO:0000256" key="2">
    <source>
        <dbReference type="ARBA" id="ARBA00022801"/>
    </source>
</evidence>
<dbReference type="KEGG" id="dpp:DICPUDRAFT_146982"/>
<protein>
    <submittedName>
        <fullName evidence="5">Uncharacterized protein</fullName>
    </submittedName>
</protein>
<proteinExistence type="inferred from homology"/>
<dbReference type="Proteomes" id="UP000001064">
    <property type="component" value="Unassembled WGS sequence"/>
</dbReference>
<evidence type="ECO:0000256" key="1">
    <source>
        <dbReference type="ARBA" id="ARBA00022723"/>
    </source>
</evidence>
<evidence type="ECO:0000256" key="4">
    <source>
        <dbReference type="PROSITE-ProRule" id="PRU00679"/>
    </source>
</evidence>